<dbReference type="SUPFAM" id="SSF53807">
    <property type="entry name" value="Helical backbone' metal receptor"/>
    <property type="match status" value="1"/>
</dbReference>
<dbReference type="OrthoDB" id="9810636at2"/>
<dbReference type="PANTHER" id="PTHR42953:SF3">
    <property type="entry name" value="HIGH-AFFINITY ZINC UPTAKE SYSTEM PROTEIN ZNUA"/>
    <property type="match status" value="1"/>
</dbReference>
<evidence type="ECO:0000256" key="5">
    <source>
        <dbReference type="SAM" id="SignalP"/>
    </source>
</evidence>
<dbReference type="InterPro" id="IPR006127">
    <property type="entry name" value="ZnuA-like"/>
</dbReference>
<feature type="compositionally biased region" description="Acidic residues" evidence="4">
    <location>
        <begin position="132"/>
        <end position="143"/>
    </location>
</feature>
<dbReference type="KEGG" id="csh:Closa_0144"/>
<dbReference type="Pfam" id="PF01297">
    <property type="entry name" value="ZnuA"/>
    <property type="match status" value="1"/>
</dbReference>
<dbReference type="STRING" id="610130.Closa_0144"/>
<evidence type="ECO:0000256" key="3">
    <source>
        <dbReference type="ARBA" id="ARBA00022729"/>
    </source>
</evidence>
<reference evidence="6" key="1">
    <citation type="submission" date="2010-07" db="EMBL/GenBank/DDBJ databases">
        <title>Complete sequence of Clostridium saccharolyticum WM1.</title>
        <authorList>
            <consortium name="US DOE Joint Genome Institute"/>
            <person name="Lucas S."/>
            <person name="Copeland A."/>
            <person name="Lapidus A."/>
            <person name="Cheng J.-F."/>
            <person name="Bruce D."/>
            <person name="Goodwin L."/>
            <person name="Pitluck S."/>
            <person name="Chertkov O."/>
            <person name="Detter J.C."/>
            <person name="Han C."/>
            <person name="Tapia R."/>
            <person name="Land M."/>
            <person name="Hauser L."/>
            <person name="Chang Y.-J."/>
            <person name="Jeffries C."/>
            <person name="Kyrpides N."/>
            <person name="Ivanova N."/>
            <person name="Mikhailova N."/>
            <person name="Mouttaki H."/>
            <person name="Lin L."/>
            <person name="Zhou J."/>
            <person name="Hemme C.L."/>
            <person name="Woyke T."/>
        </authorList>
    </citation>
    <scope>NUCLEOTIDE SEQUENCE [LARGE SCALE GENOMIC DNA]</scope>
    <source>
        <strain evidence="6">WM1</strain>
    </source>
</reference>
<protein>
    <submittedName>
        <fullName evidence="6">Periplasmic solute binding protein</fullName>
    </submittedName>
</protein>
<evidence type="ECO:0000313" key="7">
    <source>
        <dbReference type="Proteomes" id="UP000001662"/>
    </source>
</evidence>
<dbReference type="GO" id="GO:0030001">
    <property type="term" value="P:metal ion transport"/>
    <property type="evidence" value="ECO:0007669"/>
    <property type="project" value="InterPro"/>
</dbReference>
<proteinExistence type="inferred from homology"/>
<sequence>MKKLFMACLLTGLLLIGALTACSSTNAKTSENDKLRVVCTIFPEYDWVREILGSHAGDVEITMLLDNGVDLHSYQPTAEDIIKISNCDMFIYVGGESDQWVEDALKEAANKNMTVINLLEVLGDTVKEEEMMEGMEPEEEEHDQEGVGEGPEYDEHVWLSLKNAKTFCNYIASKLGEIDSANAGDYSVNADTYEKKLDELDKGYQQTVDSAQLNTVLFGDRFPFRYLADDYGLSYYAAFAGCSAETEASFETIAFLSKKVDELGLKSVLTIEGTKHKIAETIIQNTKDKNQTVRSMDSMQSTTSKDMEHGATYLSIMQTNLDVLKEALK</sequence>
<dbReference type="eggNOG" id="COG0803">
    <property type="taxonomic scope" value="Bacteria"/>
</dbReference>
<dbReference type="RefSeq" id="WP_013270887.1">
    <property type="nucleotide sequence ID" value="NC_014376.1"/>
</dbReference>
<feature type="signal peptide" evidence="5">
    <location>
        <begin position="1"/>
        <end position="27"/>
    </location>
</feature>
<accession>D9R0Y8</accession>
<organism evidence="6 7">
    <name type="scientific">Lacrimispora saccharolytica (strain ATCC 35040 / DSM 2544 / NRCC 2533 / WM1)</name>
    <name type="common">Clostridium saccharolyticum</name>
    <dbReference type="NCBI Taxonomy" id="610130"/>
    <lineage>
        <taxon>Bacteria</taxon>
        <taxon>Bacillati</taxon>
        <taxon>Bacillota</taxon>
        <taxon>Clostridia</taxon>
        <taxon>Lachnospirales</taxon>
        <taxon>Lachnospiraceae</taxon>
        <taxon>Lacrimispora</taxon>
    </lineage>
</organism>
<dbReference type="GO" id="GO:0046872">
    <property type="term" value="F:metal ion binding"/>
    <property type="evidence" value="ECO:0007669"/>
    <property type="project" value="InterPro"/>
</dbReference>
<evidence type="ECO:0000313" key="6">
    <source>
        <dbReference type="EMBL" id="ADL02787.1"/>
    </source>
</evidence>
<evidence type="ECO:0000256" key="4">
    <source>
        <dbReference type="SAM" id="MobiDB-lite"/>
    </source>
</evidence>
<feature type="chain" id="PRO_5038747341" evidence="5">
    <location>
        <begin position="28"/>
        <end position="329"/>
    </location>
</feature>
<evidence type="ECO:0000256" key="2">
    <source>
        <dbReference type="ARBA" id="ARBA00022448"/>
    </source>
</evidence>
<dbReference type="PROSITE" id="PS51257">
    <property type="entry name" value="PROKAR_LIPOPROTEIN"/>
    <property type="match status" value="1"/>
</dbReference>
<dbReference type="EMBL" id="CP002109">
    <property type="protein sequence ID" value="ADL02787.1"/>
    <property type="molecule type" value="Genomic_DNA"/>
</dbReference>
<gene>
    <name evidence="6" type="ordered locus">Closa_0144</name>
</gene>
<dbReference type="InterPro" id="IPR050492">
    <property type="entry name" value="Bact_metal-bind_prot9"/>
</dbReference>
<dbReference type="AlphaFoldDB" id="D9R0Y8"/>
<keyword evidence="2" id="KW-0813">Transport</keyword>
<dbReference type="PANTHER" id="PTHR42953">
    <property type="entry name" value="HIGH-AFFINITY ZINC UPTAKE SYSTEM PROTEIN ZNUA-RELATED"/>
    <property type="match status" value="1"/>
</dbReference>
<comment type="similarity">
    <text evidence="1">Belongs to the bacterial solute-binding protein 9 family.</text>
</comment>
<dbReference type="PaxDb" id="610130-Closa_0144"/>
<feature type="region of interest" description="Disordered" evidence="4">
    <location>
        <begin position="132"/>
        <end position="151"/>
    </location>
</feature>
<dbReference type="Gene3D" id="3.40.50.1980">
    <property type="entry name" value="Nitrogenase molybdenum iron protein domain"/>
    <property type="match status" value="2"/>
</dbReference>
<keyword evidence="7" id="KW-1185">Reference proteome</keyword>
<dbReference type="HOGENOM" id="CLU_016838_1_0_9"/>
<keyword evidence="3 5" id="KW-0732">Signal</keyword>
<dbReference type="Proteomes" id="UP000001662">
    <property type="component" value="Chromosome"/>
</dbReference>
<name>D9R0Y8_LACSW</name>
<evidence type="ECO:0000256" key="1">
    <source>
        <dbReference type="ARBA" id="ARBA00011028"/>
    </source>
</evidence>